<dbReference type="CDD" id="cd09994">
    <property type="entry name" value="HDAC_AcuC_like"/>
    <property type="match status" value="1"/>
</dbReference>
<dbReference type="GO" id="GO:0045150">
    <property type="term" value="P:acetoin catabolic process"/>
    <property type="evidence" value="ECO:0007669"/>
    <property type="project" value="UniProtKB-UniPathway"/>
</dbReference>
<dbReference type="AlphaFoldDB" id="A0A0U3NNS8"/>
<protein>
    <recommendedName>
        <fullName evidence="3">Acetoin utilization protein AcuC</fullName>
    </recommendedName>
</protein>
<dbReference type="Proteomes" id="UP000050331">
    <property type="component" value="Chromosome"/>
</dbReference>
<dbReference type="OrthoDB" id="9808367at2"/>
<dbReference type="InterPro" id="IPR023801">
    <property type="entry name" value="His_deacetylse_dom"/>
</dbReference>
<dbReference type="PANTHER" id="PTHR10625:SF10">
    <property type="entry name" value="HISTONE DEACETYLASE HDAC1"/>
    <property type="match status" value="1"/>
</dbReference>
<evidence type="ECO:0000313" key="6">
    <source>
        <dbReference type="EMBL" id="ALX48379.1"/>
    </source>
</evidence>
<feature type="domain" description="Histone deacetylase" evidence="5">
    <location>
        <begin position="22"/>
        <end position="319"/>
    </location>
</feature>
<evidence type="ECO:0000256" key="3">
    <source>
        <dbReference type="ARBA" id="ARBA00020218"/>
    </source>
</evidence>
<dbReference type="UniPathway" id="UPA00040"/>
<organism evidence="6 7">
    <name type="scientific">Lentibacillus amyloliquefaciens</name>
    <dbReference type="NCBI Taxonomy" id="1472767"/>
    <lineage>
        <taxon>Bacteria</taxon>
        <taxon>Bacillati</taxon>
        <taxon>Bacillota</taxon>
        <taxon>Bacilli</taxon>
        <taxon>Bacillales</taxon>
        <taxon>Bacillaceae</taxon>
        <taxon>Lentibacillus</taxon>
    </lineage>
</organism>
<dbReference type="Pfam" id="PF00850">
    <property type="entry name" value="Hist_deacetyl"/>
    <property type="match status" value="1"/>
</dbReference>
<keyword evidence="7" id="KW-1185">Reference proteome</keyword>
<accession>A0A0U3NNS8</accession>
<evidence type="ECO:0000313" key="7">
    <source>
        <dbReference type="Proteomes" id="UP000050331"/>
    </source>
</evidence>
<evidence type="ECO:0000259" key="5">
    <source>
        <dbReference type="Pfam" id="PF00850"/>
    </source>
</evidence>
<dbReference type="RefSeq" id="WP_068443796.1">
    <property type="nucleotide sequence ID" value="NZ_CP013862.1"/>
</dbReference>
<dbReference type="PRINTS" id="PR01270">
    <property type="entry name" value="HDASUPER"/>
</dbReference>
<evidence type="ECO:0000256" key="2">
    <source>
        <dbReference type="ARBA" id="ARBA00005947"/>
    </source>
</evidence>
<comment type="pathway">
    <text evidence="1">Ketone degradation; acetoin degradation.</text>
</comment>
<dbReference type="PRINTS" id="PR01272">
    <property type="entry name" value="ACUCPROTEIN"/>
</dbReference>
<dbReference type="InterPro" id="IPR000286">
    <property type="entry name" value="HDACs"/>
</dbReference>
<dbReference type="KEGG" id="lao:AOX59_07005"/>
<evidence type="ECO:0000256" key="1">
    <source>
        <dbReference type="ARBA" id="ARBA00005101"/>
    </source>
</evidence>
<reference evidence="6 7" key="1">
    <citation type="submission" date="2016-01" db="EMBL/GenBank/DDBJ databases">
        <title>Complete genome sequence of strain Lentibacillus amyloliquefaciens LAM0015T isolated from saline sediment.</title>
        <authorList>
            <person name="Wang J.-L."/>
            <person name="He M.-X."/>
        </authorList>
    </citation>
    <scope>NUCLEOTIDE SEQUENCE [LARGE SCALE GENOMIC DNA]</scope>
    <source>
        <strain evidence="6 7">LAM0015</strain>
    </source>
</reference>
<dbReference type="GO" id="GO:0004407">
    <property type="term" value="F:histone deacetylase activity"/>
    <property type="evidence" value="ECO:0007669"/>
    <property type="project" value="TreeGrafter"/>
</dbReference>
<dbReference type="SUPFAM" id="SSF52768">
    <property type="entry name" value="Arginase/deacetylase"/>
    <property type="match status" value="1"/>
</dbReference>
<dbReference type="InterPro" id="IPR023696">
    <property type="entry name" value="Ureohydrolase_dom_sf"/>
</dbReference>
<gene>
    <name evidence="6" type="ORF">AOX59_07005</name>
</gene>
<dbReference type="GO" id="GO:0040029">
    <property type="term" value="P:epigenetic regulation of gene expression"/>
    <property type="evidence" value="ECO:0007669"/>
    <property type="project" value="TreeGrafter"/>
</dbReference>
<name>A0A0U3NNS8_9BACI</name>
<dbReference type="InterPro" id="IPR003085">
    <property type="entry name" value="AcuC"/>
</dbReference>
<dbReference type="PANTHER" id="PTHR10625">
    <property type="entry name" value="HISTONE DEACETYLASE HDAC1-RELATED"/>
    <property type="match status" value="1"/>
</dbReference>
<dbReference type="STRING" id="1472767.AOX59_07005"/>
<dbReference type="InterPro" id="IPR037138">
    <property type="entry name" value="His_deacetylse_dom_sf"/>
</dbReference>
<evidence type="ECO:0000256" key="4">
    <source>
        <dbReference type="ARBA" id="ARBA00022627"/>
    </source>
</evidence>
<proteinExistence type="inferred from homology"/>
<sequence length="389" mass="43806">MTCHAAFIYSNEFLNYHFHSDHPFNQKRVMLSKDLLEKQNLLSEDDIRAHRTATDEELALFHDKAYINTVKQAGISNLTADESAEYGIGTEDTPIFSNMHKASSALVGGTLSAVDAVLKGEAEHAVNLGGGLHHGFKRKASGFCIYNDGAIAIKYIRKHYDLKVLYVDTDAHHGDGVQWAFYDDPNVCTLSIHETGRYLFPGTGHINERGIKEGHGYSFNLPIDAFTEDESFIQVYETAFREITDFFQPDVILTQNGADAHVNDPLTHLCTTMESFERIPLLAHELAHQYCNGRWIALGGGGYDMWRVVPRAWAQIWSVMKTGDIQRGPLPPDWGSEWQSESPVTLPKVWQDDKKIVPNIPRKADITEKNERVLQSSLKYAKNKLNGTR</sequence>
<dbReference type="Gene3D" id="3.40.800.20">
    <property type="entry name" value="Histone deacetylase domain"/>
    <property type="match status" value="1"/>
</dbReference>
<keyword evidence="4" id="KW-0006">Acetoin catabolism</keyword>
<comment type="similarity">
    <text evidence="2">Belongs to the histone deacetylase family.</text>
</comment>
<dbReference type="EMBL" id="CP013862">
    <property type="protein sequence ID" value="ALX48379.1"/>
    <property type="molecule type" value="Genomic_DNA"/>
</dbReference>